<comment type="subcellular location">
    <subcellularLocation>
        <location evidence="1">Membrane</location>
        <topology evidence="1">Multi-pass membrane protein</topology>
    </subcellularLocation>
</comment>
<feature type="transmembrane region" description="Helical" evidence="5">
    <location>
        <begin position="20"/>
        <end position="48"/>
    </location>
</feature>
<dbReference type="InterPro" id="IPR007016">
    <property type="entry name" value="O-antigen_ligase-rel_domated"/>
</dbReference>
<proteinExistence type="predicted"/>
<feature type="transmembrane region" description="Helical" evidence="5">
    <location>
        <begin position="342"/>
        <end position="360"/>
    </location>
</feature>
<accession>A0AAU9VIY2</accession>
<protein>
    <submittedName>
        <fullName evidence="7">O-antigen ligase family protein</fullName>
    </submittedName>
</protein>
<evidence type="ECO:0000256" key="2">
    <source>
        <dbReference type="ARBA" id="ARBA00022692"/>
    </source>
</evidence>
<keyword evidence="2 5" id="KW-0812">Transmembrane</keyword>
<feature type="domain" description="O-antigen ligase-related" evidence="6">
    <location>
        <begin position="202"/>
        <end position="326"/>
    </location>
</feature>
<dbReference type="PANTHER" id="PTHR37422:SF13">
    <property type="entry name" value="LIPOPOLYSACCHARIDE BIOSYNTHESIS PROTEIN PA4999-RELATED"/>
    <property type="match status" value="1"/>
</dbReference>
<evidence type="ECO:0000256" key="4">
    <source>
        <dbReference type="ARBA" id="ARBA00023136"/>
    </source>
</evidence>
<feature type="transmembrane region" description="Helical" evidence="5">
    <location>
        <begin position="80"/>
        <end position="97"/>
    </location>
</feature>
<evidence type="ECO:0000313" key="8">
    <source>
        <dbReference type="EMBL" id="CAH2761356.1"/>
    </source>
</evidence>
<dbReference type="EMBL" id="OW659496">
    <property type="protein sequence ID" value="CAH2761356.1"/>
    <property type="molecule type" value="Genomic_DNA"/>
</dbReference>
<dbReference type="Proteomes" id="UP001154111">
    <property type="component" value="Chromosome"/>
</dbReference>
<dbReference type="EMBL" id="OW659477">
    <property type="protein sequence ID" value="CAH2761355.1"/>
    <property type="molecule type" value="Genomic_DNA"/>
</dbReference>
<keyword evidence="4 5" id="KW-0472">Membrane</keyword>
<evidence type="ECO:0000256" key="1">
    <source>
        <dbReference type="ARBA" id="ARBA00004141"/>
    </source>
</evidence>
<feature type="transmembrane region" description="Helical" evidence="5">
    <location>
        <begin position="109"/>
        <end position="128"/>
    </location>
</feature>
<evidence type="ECO:0000259" key="6">
    <source>
        <dbReference type="Pfam" id="PF04932"/>
    </source>
</evidence>
<dbReference type="AlphaFoldDB" id="A0AAU9VIY2"/>
<sequence length="402" mass="47166">MMKIIKDFSTKVRTLLSENVIFLMIMVLFLPDYLLYPAVIVAGIFVLYEWIRYKGYKWSTFWILWAYLLIVAVLNKNVQGIIGTMYLIILVAYAFVLNRRMSPKEYMKMQYYIVWCSLFNFFFNFIRWRPFWYKSFMSLFDGVIQMGHLPFYGDGYFRAYSTFDNPNLYAFVLLIVLLVCFNQLQFQITFKNYRLSAFYAGAFIINLYAMFLTGTRSIIVALMFGLLTVILVQRKWTQFKVMILLGALLTLFILSRPDLFPRFMQIAEHSGIRLEIWDKAIHQILKEPWFGKGMFTYALLFDNIDAHNIFIESFLSFGICGTVILVSFLIGKLRDVYLNAYYLDYPLALGVLVATIMYGIFDIPLFAVQTSLLFVAVFCLPRRQPSQILVPKPTHIEIIEKT</sequence>
<dbReference type="Proteomes" id="UP001154095">
    <property type="component" value="Chromosome"/>
</dbReference>
<feature type="transmembrane region" description="Helical" evidence="5">
    <location>
        <begin position="239"/>
        <end position="255"/>
    </location>
</feature>
<evidence type="ECO:0000256" key="5">
    <source>
        <dbReference type="SAM" id="Phobius"/>
    </source>
</evidence>
<gene>
    <name evidence="7" type="ORF">ERYAMS2_00661</name>
    <name evidence="8" type="ORF">ERYAMS_00371</name>
</gene>
<evidence type="ECO:0000313" key="7">
    <source>
        <dbReference type="EMBL" id="CAH2761355.1"/>
    </source>
</evidence>
<evidence type="ECO:0000313" key="10">
    <source>
        <dbReference type="Proteomes" id="UP001154111"/>
    </source>
</evidence>
<evidence type="ECO:0000256" key="3">
    <source>
        <dbReference type="ARBA" id="ARBA00022989"/>
    </source>
</evidence>
<keyword evidence="9" id="KW-1185">Reference proteome</keyword>
<dbReference type="Pfam" id="PF04932">
    <property type="entry name" value="Wzy_C"/>
    <property type="match status" value="1"/>
</dbReference>
<dbReference type="GO" id="GO:0016020">
    <property type="term" value="C:membrane"/>
    <property type="evidence" value="ECO:0007669"/>
    <property type="project" value="UniProtKB-SubCell"/>
</dbReference>
<keyword evidence="3 5" id="KW-1133">Transmembrane helix</keyword>
<feature type="transmembrane region" description="Helical" evidence="5">
    <location>
        <begin position="168"/>
        <end position="186"/>
    </location>
</feature>
<reference evidence="7" key="1">
    <citation type="submission" date="2022-04" db="EMBL/GenBank/DDBJ databases">
        <authorList>
            <person name="Forde T."/>
        </authorList>
    </citation>
    <scope>NUCLEOTIDE SEQUENCE</scope>
    <source>
        <strain evidence="7">A18Y016a</strain>
        <strain evidence="8">A18Y020d</strain>
    </source>
</reference>
<organism evidence="7 10">
    <name type="scientific">Erysipelothrix amsterdamensis</name>
    <dbReference type="NCBI Taxonomy" id="2929157"/>
    <lineage>
        <taxon>Bacteria</taxon>
        <taxon>Bacillati</taxon>
        <taxon>Bacillota</taxon>
        <taxon>Erysipelotrichia</taxon>
        <taxon>Erysipelotrichales</taxon>
        <taxon>Erysipelotrichaceae</taxon>
        <taxon>Erysipelothrix</taxon>
    </lineage>
</organism>
<feature type="transmembrane region" description="Helical" evidence="5">
    <location>
        <begin position="309"/>
        <end position="330"/>
    </location>
</feature>
<name>A0AAU9VIY2_9FIRM</name>
<dbReference type="RefSeq" id="WP_254007292.1">
    <property type="nucleotide sequence ID" value="NZ_OW659477.1"/>
</dbReference>
<feature type="transmembrane region" description="Helical" evidence="5">
    <location>
        <begin position="55"/>
        <end position="74"/>
    </location>
</feature>
<evidence type="ECO:0000313" key="9">
    <source>
        <dbReference type="Proteomes" id="UP001154095"/>
    </source>
</evidence>
<dbReference type="InterPro" id="IPR051533">
    <property type="entry name" value="WaaL-like"/>
</dbReference>
<feature type="transmembrane region" description="Helical" evidence="5">
    <location>
        <begin position="217"/>
        <end position="232"/>
    </location>
</feature>
<dbReference type="GO" id="GO:0016874">
    <property type="term" value="F:ligase activity"/>
    <property type="evidence" value="ECO:0007669"/>
    <property type="project" value="UniProtKB-KW"/>
</dbReference>
<keyword evidence="7" id="KW-0436">Ligase</keyword>
<feature type="transmembrane region" description="Helical" evidence="5">
    <location>
        <begin position="366"/>
        <end position="382"/>
    </location>
</feature>
<dbReference type="PANTHER" id="PTHR37422">
    <property type="entry name" value="TEICHURONIC ACID BIOSYNTHESIS PROTEIN TUAE"/>
    <property type="match status" value="1"/>
</dbReference>